<keyword evidence="3" id="KW-1185">Reference proteome</keyword>
<keyword evidence="1" id="KW-0812">Transmembrane</keyword>
<dbReference type="Proteomes" id="UP001157418">
    <property type="component" value="Unassembled WGS sequence"/>
</dbReference>
<evidence type="ECO:0000313" key="3">
    <source>
        <dbReference type="Proteomes" id="UP001157418"/>
    </source>
</evidence>
<feature type="transmembrane region" description="Helical" evidence="1">
    <location>
        <begin position="99"/>
        <end position="124"/>
    </location>
</feature>
<name>A0AAU9P2K9_9ASTR</name>
<sequence length="158" mass="17952">MQLSENSQPIRIEYTPIQDSSTTMFIKSGVISHNTERIYFCTKNGLLLEFTEADPPRLSKSLYVGCRTKLPITCSTKCQLVCIIKGHMVLCFPSTPNKLWMTVGLFLGGSSLFGVGLYLSYVHIAPQQARIKARNDYVRDRLKKKYGYDKFTTQPNKD</sequence>
<dbReference type="AlphaFoldDB" id="A0AAU9P2K9"/>
<dbReference type="EMBL" id="CAKMRJ010005523">
    <property type="protein sequence ID" value="CAH1444331.1"/>
    <property type="molecule type" value="Genomic_DNA"/>
</dbReference>
<keyword evidence="1" id="KW-0472">Membrane</keyword>
<proteinExistence type="predicted"/>
<protein>
    <submittedName>
        <fullName evidence="2">Uncharacterized protein</fullName>
    </submittedName>
</protein>
<keyword evidence="1" id="KW-1133">Transmembrane helix</keyword>
<reference evidence="2 3" key="1">
    <citation type="submission" date="2022-01" db="EMBL/GenBank/DDBJ databases">
        <authorList>
            <person name="Xiong W."/>
            <person name="Schranz E."/>
        </authorList>
    </citation>
    <scope>NUCLEOTIDE SEQUENCE [LARGE SCALE GENOMIC DNA]</scope>
</reference>
<comment type="caution">
    <text evidence="2">The sequence shown here is derived from an EMBL/GenBank/DDBJ whole genome shotgun (WGS) entry which is preliminary data.</text>
</comment>
<gene>
    <name evidence="2" type="ORF">LVIROSA_LOCUS30176</name>
</gene>
<accession>A0AAU9P2K9</accession>
<evidence type="ECO:0000313" key="2">
    <source>
        <dbReference type="EMBL" id="CAH1444331.1"/>
    </source>
</evidence>
<organism evidence="2 3">
    <name type="scientific">Lactuca virosa</name>
    <dbReference type="NCBI Taxonomy" id="75947"/>
    <lineage>
        <taxon>Eukaryota</taxon>
        <taxon>Viridiplantae</taxon>
        <taxon>Streptophyta</taxon>
        <taxon>Embryophyta</taxon>
        <taxon>Tracheophyta</taxon>
        <taxon>Spermatophyta</taxon>
        <taxon>Magnoliopsida</taxon>
        <taxon>eudicotyledons</taxon>
        <taxon>Gunneridae</taxon>
        <taxon>Pentapetalae</taxon>
        <taxon>asterids</taxon>
        <taxon>campanulids</taxon>
        <taxon>Asterales</taxon>
        <taxon>Asteraceae</taxon>
        <taxon>Cichorioideae</taxon>
        <taxon>Cichorieae</taxon>
        <taxon>Lactucinae</taxon>
        <taxon>Lactuca</taxon>
    </lineage>
</organism>
<evidence type="ECO:0000256" key="1">
    <source>
        <dbReference type="SAM" id="Phobius"/>
    </source>
</evidence>